<keyword evidence="3" id="KW-1185">Reference proteome</keyword>
<protein>
    <submittedName>
        <fullName evidence="2">Uncharacterized protein</fullName>
    </submittedName>
</protein>
<dbReference type="Proteomes" id="UP001500016">
    <property type="component" value="Unassembled WGS sequence"/>
</dbReference>
<name>A0ABN2WS27_9ACTN</name>
<evidence type="ECO:0000256" key="1">
    <source>
        <dbReference type="SAM" id="Phobius"/>
    </source>
</evidence>
<comment type="caution">
    <text evidence="2">The sequence shown here is derived from an EMBL/GenBank/DDBJ whole genome shotgun (WGS) entry which is preliminary data.</text>
</comment>
<accession>A0ABN2WS27</accession>
<keyword evidence="1" id="KW-0812">Transmembrane</keyword>
<organism evidence="2 3">
    <name type="scientific">Streptomyces albiaxialis</name>
    <dbReference type="NCBI Taxonomy" id="329523"/>
    <lineage>
        <taxon>Bacteria</taxon>
        <taxon>Bacillati</taxon>
        <taxon>Actinomycetota</taxon>
        <taxon>Actinomycetes</taxon>
        <taxon>Kitasatosporales</taxon>
        <taxon>Streptomycetaceae</taxon>
        <taxon>Streptomyces</taxon>
    </lineage>
</organism>
<evidence type="ECO:0000313" key="2">
    <source>
        <dbReference type="EMBL" id="GAA2097482.1"/>
    </source>
</evidence>
<feature type="transmembrane region" description="Helical" evidence="1">
    <location>
        <begin position="6"/>
        <end position="23"/>
    </location>
</feature>
<sequence length="81" mass="8543">MVTMPATVGAVLLVIALAVAVLARRERRRAAAAPAPEARRIEAAATRGMRDARLTARAFRSHGSAAGVSGLRGRDPGLWRL</sequence>
<proteinExistence type="predicted"/>
<keyword evidence="1" id="KW-1133">Transmembrane helix</keyword>
<reference evidence="2 3" key="1">
    <citation type="journal article" date="2019" name="Int. J. Syst. Evol. Microbiol.">
        <title>The Global Catalogue of Microorganisms (GCM) 10K type strain sequencing project: providing services to taxonomists for standard genome sequencing and annotation.</title>
        <authorList>
            <consortium name="The Broad Institute Genomics Platform"/>
            <consortium name="The Broad Institute Genome Sequencing Center for Infectious Disease"/>
            <person name="Wu L."/>
            <person name="Ma J."/>
        </authorList>
    </citation>
    <scope>NUCLEOTIDE SEQUENCE [LARGE SCALE GENOMIC DNA]</scope>
    <source>
        <strain evidence="2 3">JCM 15478</strain>
    </source>
</reference>
<dbReference type="EMBL" id="BAAAPE010000016">
    <property type="protein sequence ID" value="GAA2097482.1"/>
    <property type="molecule type" value="Genomic_DNA"/>
</dbReference>
<keyword evidence="1" id="KW-0472">Membrane</keyword>
<gene>
    <name evidence="2" type="ORF">GCM10009801_67870</name>
</gene>
<evidence type="ECO:0000313" key="3">
    <source>
        <dbReference type="Proteomes" id="UP001500016"/>
    </source>
</evidence>